<dbReference type="InterPro" id="IPR036821">
    <property type="entry name" value="Peptide_deformylase_sf"/>
</dbReference>
<dbReference type="Proteomes" id="UP000772618">
    <property type="component" value="Unassembled WGS sequence"/>
</dbReference>
<accession>A0ABS5VWL6</accession>
<keyword evidence="4" id="KW-0648">Protein biosynthesis</keyword>
<protein>
    <recommendedName>
        <fullName evidence="4">Peptide deformylase</fullName>
        <shortName evidence="4">PDF</shortName>
        <ecNumber evidence="4">3.5.1.88</ecNumber>
    </recommendedName>
    <alternativeName>
        <fullName evidence="4">Polypeptide deformylase</fullName>
    </alternativeName>
</protein>
<comment type="cofactor">
    <cofactor evidence="4">
        <name>Fe(2+)</name>
        <dbReference type="ChEBI" id="CHEBI:29033"/>
    </cofactor>
    <text evidence="4">Binds 1 Fe(2+) ion.</text>
</comment>
<proteinExistence type="inferred from homology"/>
<dbReference type="PIRSF" id="PIRSF004749">
    <property type="entry name" value="Pep_def"/>
    <property type="match status" value="1"/>
</dbReference>
<dbReference type="GO" id="GO:0042586">
    <property type="term" value="F:peptide deformylase activity"/>
    <property type="evidence" value="ECO:0007669"/>
    <property type="project" value="UniProtKB-EC"/>
</dbReference>
<keyword evidence="2 4" id="KW-0479">Metal-binding</keyword>
<dbReference type="NCBIfam" id="NF001159">
    <property type="entry name" value="PRK00150.1-3"/>
    <property type="match status" value="1"/>
</dbReference>
<dbReference type="EC" id="3.5.1.88" evidence="4"/>
<keyword evidence="4" id="KW-0408">Iron</keyword>
<name>A0ABS5VWL6_9BACT</name>
<evidence type="ECO:0000256" key="2">
    <source>
        <dbReference type="ARBA" id="ARBA00022723"/>
    </source>
</evidence>
<dbReference type="HAMAP" id="MF_00163">
    <property type="entry name" value="Pep_deformylase"/>
    <property type="match status" value="1"/>
</dbReference>
<dbReference type="PANTHER" id="PTHR10458:SF22">
    <property type="entry name" value="PEPTIDE DEFORMYLASE"/>
    <property type="match status" value="1"/>
</dbReference>
<comment type="function">
    <text evidence="4">Removes the formyl group from the N-terminal Met of newly synthesized proteins. Requires at least a dipeptide for an efficient rate of reaction. N-terminal L-methionine is a prerequisite for activity but the enzyme has broad specificity at other positions.</text>
</comment>
<evidence type="ECO:0000313" key="6">
    <source>
        <dbReference type="Proteomes" id="UP000772618"/>
    </source>
</evidence>
<dbReference type="RefSeq" id="WP_254155986.1">
    <property type="nucleotide sequence ID" value="NZ_JAHESD010000069.1"/>
</dbReference>
<sequence length="191" mass="22114">MIRSIVAYGNPILRKQCVHVIEDLFHLQQLIDDMWETMYNADGCGLAAPQVGHSLRLFIVDSKTTYNNLDPEDRTSFFEEGDTGIIETFINAEIIERSERLWEDDEGCLSIPGISQTVTRPWSITVRYLDRDLQKHQKTFTGLTARMIQHEYDHTQGILYVDYLKPLTRKLLEGKLKKIVKGLVKVKYPIE</sequence>
<organism evidence="5 6">
    <name type="scientific">Chryseosolibacter indicus</name>
    <dbReference type="NCBI Taxonomy" id="2782351"/>
    <lineage>
        <taxon>Bacteria</taxon>
        <taxon>Pseudomonadati</taxon>
        <taxon>Bacteroidota</taxon>
        <taxon>Cytophagia</taxon>
        <taxon>Cytophagales</taxon>
        <taxon>Chryseotaleaceae</taxon>
        <taxon>Chryseosolibacter</taxon>
    </lineage>
</organism>
<reference evidence="5 6" key="1">
    <citation type="submission" date="2021-05" db="EMBL/GenBank/DDBJ databases">
        <title>A Polyphasic approach of four new species of the genus Ohtaekwangia: Ohtaekwangia histidinii sp. nov., Ohtaekwangia cretensis sp. nov., Ohtaekwangia indiensis sp. nov., Ohtaekwangia reichenbachii sp. nov. from diverse environment.</title>
        <authorList>
            <person name="Octaviana S."/>
        </authorList>
    </citation>
    <scope>NUCLEOTIDE SEQUENCE [LARGE SCALE GENOMIC DNA]</scope>
    <source>
        <strain evidence="5 6">PWU20</strain>
    </source>
</reference>
<comment type="similarity">
    <text evidence="1 4">Belongs to the polypeptide deformylase family.</text>
</comment>
<evidence type="ECO:0000256" key="4">
    <source>
        <dbReference type="HAMAP-Rule" id="MF_00163"/>
    </source>
</evidence>
<dbReference type="PRINTS" id="PR01576">
    <property type="entry name" value="PDEFORMYLASE"/>
</dbReference>
<keyword evidence="6" id="KW-1185">Reference proteome</keyword>
<dbReference type="EMBL" id="JAHESD010000069">
    <property type="protein sequence ID" value="MBT1705813.1"/>
    <property type="molecule type" value="Genomic_DNA"/>
</dbReference>
<dbReference type="PANTHER" id="PTHR10458">
    <property type="entry name" value="PEPTIDE DEFORMYLASE"/>
    <property type="match status" value="1"/>
</dbReference>
<dbReference type="SUPFAM" id="SSF56420">
    <property type="entry name" value="Peptide deformylase"/>
    <property type="match status" value="1"/>
</dbReference>
<feature type="binding site" evidence="4">
    <location>
        <position position="154"/>
    </location>
    <ligand>
        <name>Fe cation</name>
        <dbReference type="ChEBI" id="CHEBI:24875"/>
    </ligand>
</feature>
<evidence type="ECO:0000256" key="3">
    <source>
        <dbReference type="ARBA" id="ARBA00022801"/>
    </source>
</evidence>
<dbReference type="CDD" id="cd00487">
    <property type="entry name" value="Pep_deformylase"/>
    <property type="match status" value="1"/>
</dbReference>
<dbReference type="InterPro" id="IPR023635">
    <property type="entry name" value="Peptide_deformylase"/>
</dbReference>
<feature type="binding site" evidence="4">
    <location>
        <position position="108"/>
    </location>
    <ligand>
        <name>Fe cation</name>
        <dbReference type="ChEBI" id="CHEBI:24875"/>
    </ligand>
</feature>
<keyword evidence="3 4" id="KW-0378">Hydrolase</keyword>
<feature type="binding site" evidence="4">
    <location>
        <position position="150"/>
    </location>
    <ligand>
        <name>Fe cation</name>
        <dbReference type="ChEBI" id="CHEBI:24875"/>
    </ligand>
</feature>
<dbReference type="Gene3D" id="3.90.45.10">
    <property type="entry name" value="Peptide deformylase"/>
    <property type="match status" value="1"/>
</dbReference>
<evidence type="ECO:0000313" key="5">
    <source>
        <dbReference type="EMBL" id="MBT1705813.1"/>
    </source>
</evidence>
<feature type="active site" evidence="4">
    <location>
        <position position="151"/>
    </location>
</feature>
<evidence type="ECO:0000256" key="1">
    <source>
        <dbReference type="ARBA" id="ARBA00010759"/>
    </source>
</evidence>
<comment type="catalytic activity">
    <reaction evidence="4">
        <text>N-terminal N-formyl-L-methionyl-[peptide] + H2O = N-terminal L-methionyl-[peptide] + formate</text>
        <dbReference type="Rhea" id="RHEA:24420"/>
        <dbReference type="Rhea" id="RHEA-COMP:10639"/>
        <dbReference type="Rhea" id="RHEA-COMP:10640"/>
        <dbReference type="ChEBI" id="CHEBI:15377"/>
        <dbReference type="ChEBI" id="CHEBI:15740"/>
        <dbReference type="ChEBI" id="CHEBI:49298"/>
        <dbReference type="ChEBI" id="CHEBI:64731"/>
        <dbReference type="EC" id="3.5.1.88"/>
    </reaction>
</comment>
<comment type="caution">
    <text evidence="5">The sequence shown here is derived from an EMBL/GenBank/DDBJ whole genome shotgun (WGS) entry which is preliminary data.</text>
</comment>
<dbReference type="NCBIfam" id="TIGR00079">
    <property type="entry name" value="pept_deformyl"/>
    <property type="match status" value="1"/>
</dbReference>
<dbReference type="Pfam" id="PF01327">
    <property type="entry name" value="Pep_deformylase"/>
    <property type="match status" value="1"/>
</dbReference>
<gene>
    <name evidence="4 5" type="primary">def</name>
    <name evidence="5" type="ORF">KK060_21155</name>
</gene>